<dbReference type="Gene3D" id="1.10.530.10">
    <property type="match status" value="1"/>
</dbReference>
<dbReference type="SUPFAM" id="SSF53955">
    <property type="entry name" value="Lysozyme-like"/>
    <property type="match status" value="1"/>
</dbReference>
<comment type="caution">
    <text evidence="5">The sequence shown here is derived from an EMBL/GenBank/DDBJ whole genome shotgun (WGS) entry which is preliminary data.</text>
</comment>
<dbReference type="PANTHER" id="PTHR37423">
    <property type="entry name" value="SOLUBLE LYTIC MUREIN TRANSGLYCOSYLASE-RELATED"/>
    <property type="match status" value="1"/>
</dbReference>
<evidence type="ECO:0000313" key="6">
    <source>
        <dbReference type="Proteomes" id="UP001139104"/>
    </source>
</evidence>
<feature type="chain" id="PRO_5047450001" evidence="3">
    <location>
        <begin position="22"/>
        <end position="294"/>
    </location>
</feature>
<organism evidence="5 6">
    <name type="scientific">Candidatus Rhodoblastus alkanivorans</name>
    <dbReference type="NCBI Taxonomy" id="2954117"/>
    <lineage>
        <taxon>Bacteria</taxon>
        <taxon>Pseudomonadati</taxon>
        <taxon>Pseudomonadota</taxon>
        <taxon>Alphaproteobacteria</taxon>
        <taxon>Hyphomicrobiales</taxon>
        <taxon>Rhodoblastaceae</taxon>
        <taxon>Rhodoblastus</taxon>
    </lineage>
</organism>
<feature type="signal peptide" evidence="3">
    <location>
        <begin position="1"/>
        <end position="21"/>
    </location>
</feature>
<dbReference type="InterPro" id="IPR008258">
    <property type="entry name" value="Transglycosylase_SLT_dom_1"/>
</dbReference>
<dbReference type="RefSeq" id="WP_243068696.1">
    <property type="nucleotide sequence ID" value="NZ_JAIVFK010000022.1"/>
</dbReference>
<gene>
    <name evidence="5" type="ORF">K2U94_18945</name>
</gene>
<dbReference type="PANTHER" id="PTHR37423:SF2">
    <property type="entry name" value="MEMBRANE-BOUND LYTIC MUREIN TRANSGLYCOSYLASE C"/>
    <property type="match status" value="1"/>
</dbReference>
<dbReference type="Pfam" id="PF01464">
    <property type="entry name" value="SLT"/>
    <property type="match status" value="1"/>
</dbReference>
<dbReference type="EMBL" id="JAIVFP010000001">
    <property type="protein sequence ID" value="MCI4684818.1"/>
    <property type="molecule type" value="Genomic_DNA"/>
</dbReference>
<keyword evidence="3" id="KW-0732">Signal</keyword>
<comment type="similarity">
    <text evidence="2">Belongs to the virb1 family.</text>
</comment>
<proteinExistence type="inferred from homology"/>
<dbReference type="InterPro" id="IPR023346">
    <property type="entry name" value="Lysozyme-like_dom_sf"/>
</dbReference>
<comment type="similarity">
    <text evidence="1">Belongs to the transglycosylase Slt family.</text>
</comment>
<evidence type="ECO:0000259" key="4">
    <source>
        <dbReference type="Pfam" id="PF01464"/>
    </source>
</evidence>
<evidence type="ECO:0000256" key="3">
    <source>
        <dbReference type="SAM" id="SignalP"/>
    </source>
</evidence>
<dbReference type="CDD" id="cd00254">
    <property type="entry name" value="LT-like"/>
    <property type="match status" value="1"/>
</dbReference>
<sequence length="294" mass="31063">MRKRAALAALALAFATPARLAAVQSAPPPASAAASHPASSGDLRGEVCRMIERAAAAHHLPPSFLTRLIWRESSFRAHVVSPAGAQGIAQFMPGTAAERGLSDPFDPEQAIPKAAELLADLRARFGNLGLAAAAYNGGPQRVANWLAGSGGLPFETQNYVELVTRHPAEDWRDGPSSVKLEAGFARPATCLATAELIRIQEPQQFAGSTLTAPWGVQLSGSFNKRAALAAYARAQRRFAALLGNGEPMVIGRRAPGRGFARFWRVRSPAQTRAQAERLCAAIERAGGACAVLKT</sequence>
<accession>A0ABS9ZAZ1</accession>
<name>A0ABS9ZAZ1_9HYPH</name>
<keyword evidence="6" id="KW-1185">Reference proteome</keyword>
<evidence type="ECO:0000313" key="5">
    <source>
        <dbReference type="EMBL" id="MCI4684818.1"/>
    </source>
</evidence>
<protein>
    <submittedName>
        <fullName evidence="5">Lytic transglycosylase domain-containing protein</fullName>
    </submittedName>
</protein>
<reference evidence="5" key="1">
    <citation type="journal article" date="2022" name="ISME J.">
        <title>Identification of active gaseous-alkane degraders at natural gas seeps.</title>
        <authorList>
            <person name="Farhan Ul Haque M."/>
            <person name="Hernandez M."/>
            <person name="Crombie A.T."/>
            <person name="Murrell J.C."/>
        </authorList>
    </citation>
    <scope>NUCLEOTIDE SEQUENCE</scope>
    <source>
        <strain evidence="5">PC2</strain>
    </source>
</reference>
<evidence type="ECO:0000256" key="1">
    <source>
        <dbReference type="ARBA" id="ARBA00007734"/>
    </source>
</evidence>
<dbReference type="Proteomes" id="UP001139104">
    <property type="component" value="Unassembled WGS sequence"/>
</dbReference>
<feature type="domain" description="Transglycosylase SLT" evidence="4">
    <location>
        <begin position="50"/>
        <end position="152"/>
    </location>
</feature>
<evidence type="ECO:0000256" key="2">
    <source>
        <dbReference type="ARBA" id="ARBA00009387"/>
    </source>
</evidence>